<keyword evidence="6 11" id="KW-0067">ATP-binding</keyword>
<evidence type="ECO:0000313" key="14">
    <source>
        <dbReference type="EMBL" id="OGM09034.1"/>
    </source>
</evidence>
<dbReference type="PANTHER" id="PTHR10947">
    <property type="entry name" value="PHENYLALANYL-TRNA SYNTHETASE BETA CHAIN AND LEUCINE-RICH REPEAT-CONTAINING PROTEIN 47"/>
    <property type="match status" value="1"/>
</dbReference>
<dbReference type="InterPro" id="IPR020825">
    <property type="entry name" value="Phe-tRNA_synthase-like_B3/B4"/>
</dbReference>
<dbReference type="GO" id="GO:0004826">
    <property type="term" value="F:phenylalanine-tRNA ligase activity"/>
    <property type="evidence" value="ECO:0007669"/>
    <property type="project" value="UniProtKB-UniRule"/>
</dbReference>
<dbReference type="HAMAP" id="MF_00283">
    <property type="entry name" value="Phe_tRNA_synth_beta1"/>
    <property type="match status" value="1"/>
</dbReference>
<dbReference type="InterPro" id="IPR036690">
    <property type="entry name" value="Fdx_antiC-bd_sf"/>
</dbReference>
<reference evidence="14 15" key="1">
    <citation type="journal article" date="2016" name="Nat. Commun.">
        <title>Thousands of microbial genomes shed light on interconnected biogeochemical processes in an aquifer system.</title>
        <authorList>
            <person name="Anantharaman K."/>
            <person name="Brown C.T."/>
            <person name="Hug L.A."/>
            <person name="Sharon I."/>
            <person name="Castelle C.J."/>
            <person name="Probst A.J."/>
            <person name="Thomas B.C."/>
            <person name="Singh A."/>
            <person name="Wilkins M.J."/>
            <person name="Karaoz U."/>
            <person name="Brodie E.L."/>
            <person name="Williams K.H."/>
            <person name="Hubbard S.S."/>
            <person name="Banfield J.F."/>
        </authorList>
    </citation>
    <scope>NUCLEOTIDE SEQUENCE [LARGE SCALE GENOMIC DNA]</scope>
</reference>
<dbReference type="Pfam" id="PF03147">
    <property type="entry name" value="FDX-ACB"/>
    <property type="match status" value="1"/>
</dbReference>
<comment type="caution">
    <text evidence="14">The sequence shown here is derived from an EMBL/GenBank/DDBJ whole genome shotgun (WGS) entry which is preliminary data.</text>
</comment>
<evidence type="ECO:0000256" key="3">
    <source>
        <dbReference type="ARBA" id="ARBA00022598"/>
    </source>
</evidence>
<dbReference type="GO" id="GO:0000287">
    <property type="term" value="F:magnesium ion binding"/>
    <property type="evidence" value="ECO:0007669"/>
    <property type="project" value="UniProtKB-UniRule"/>
</dbReference>
<evidence type="ECO:0000256" key="10">
    <source>
        <dbReference type="ARBA" id="ARBA00049255"/>
    </source>
</evidence>
<evidence type="ECO:0000256" key="5">
    <source>
        <dbReference type="ARBA" id="ARBA00022741"/>
    </source>
</evidence>
<evidence type="ECO:0000256" key="11">
    <source>
        <dbReference type="HAMAP-Rule" id="MF_00283"/>
    </source>
</evidence>
<keyword evidence="5 11" id="KW-0547">Nucleotide-binding</keyword>
<dbReference type="GO" id="GO:0005524">
    <property type="term" value="F:ATP binding"/>
    <property type="evidence" value="ECO:0007669"/>
    <property type="project" value="UniProtKB-UniRule"/>
</dbReference>
<dbReference type="PANTHER" id="PTHR10947:SF0">
    <property type="entry name" value="PHENYLALANINE--TRNA LIGASE BETA SUBUNIT"/>
    <property type="match status" value="1"/>
</dbReference>
<comment type="catalytic activity">
    <reaction evidence="10 11">
        <text>tRNA(Phe) + L-phenylalanine + ATP = L-phenylalanyl-tRNA(Phe) + AMP + diphosphate + H(+)</text>
        <dbReference type="Rhea" id="RHEA:19413"/>
        <dbReference type="Rhea" id="RHEA-COMP:9668"/>
        <dbReference type="Rhea" id="RHEA-COMP:9699"/>
        <dbReference type="ChEBI" id="CHEBI:15378"/>
        <dbReference type="ChEBI" id="CHEBI:30616"/>
        <dbReference type="ChEBI" id="CHEBI:33019"/>
        <dbReference type="ChEBI" id="CHEBI:58095"/>
        <dbReference type="ChEBI" id="CHEBI:78442"/>
        <dbReference type="ChEBI" id="CHEBI:78531"/>
        <dbReference type="ChEBI" id="CHEBI:456215"/>
        <dbReference type="EC" id="6.1.1.20"/>
    </reaction>
</comment>
<feature type="domain" description="B5" evidence="13">
    <location>
        <begin position="295"/>
        <end position="371"/>
    </location>
</feature>
<evidence type="ECO:0000256" key="1">
    <source>
        <dbReference type="ARBA" id="ARBA00008653"/>
    </source>
</evidence>
<feature type="binding site" evidence="11">
    <location>
        <position position="358"/>
    </location>
    <ligand>
        <name>Mg(2+)</name>
        <dbReference type="ChEBI" id="CHEBI:18420"/>
        <note>shared with alpha subunit</note>
    </ligand>
</feature>
<comment type="subcellular location">
    <subcellularLocation>
        <location evidence="11">Cytoplasm</location>
    </subcellularLocation>
</comment>
<dbReference type="InterPro" id="IPR004532">
    <property type="entry name" value="Phe-tRNA-ligase_IIc_bsu_bact"/>
</dbReference>
<sequence length="652" mass="73704">MNILIPDSWLKSFLKTIAKPKDIAKYLSLSGPSVEKTTKVGADTIYSLEITTNRVDSSSIMGIARELSAILPRFNIEASLLPIKVPKGIHFVSSVDYLKPQIDSKLCYRFSAVLIKNVKIGDSPSWMKERLGKVGIRSLNNIVDISNYLMVELGQPMHTFDYDKIKGAKMILRTSKKGEQITTLDKKTHTLKGGDIVIEDASAKLIDLAGIMGGEISAVDKNTKNVLLFVQTYNPVNIRRTSMYLSQRTDAAMRFEKGLDPELVPTALKRGIALFEQITGGKAEKNVLDIYPNPYKPYKIKVDLKFLSKKLGLEIKPNIIAQILNPLGFAVTWQKDVFTVKVPSWRSNDIKIPEDILEEVARIYGYHKLPSILMNGKLPDKLPNAPFDFEFKVKNLLKGWGLVEVYSSSLVPREFTEGNALKLKNPLGNETEYLRTNLRESLISAVNANLGEKEPYGLFEMANVYLPEKKYQLPQEQMILAGIFKDYTYRKAKGIIESLLESLNIKVDFNTEDLNHFKPSHSVIITNGKTTLGKLGYLNTDNLIYFEFPVDNLKASSKILGSYKPIPKYPSQLEDITLFIPVKTKIGEVIKTMMSANKMIADVILKEIYKDAYTFRVIYLNLQKTLTDKDVEIIRNEMLKKIKNKYGAYQKN</sequence>
<dbReference type="SMART" id="SM00896">
    <property type="entry name" value="FDX-ACB"/>
    <property type="match status" value="1"/>
</dbReference>
<dbReference type="SUPFAM" id="SSF55681">
    <property type="entry name" value="Class II aaRS and biotin synthetases"/>
    <property type="match status" value="1"/>
</dbReference>
<organism evidence="14 15">
    <name type="scientific">Candidatus Woesebacteria bacterium RBG_13_36_22</name>
    <dbReference type="NCBI Taxonomy" id="1802478"/>
    <lineage>
        <taxon>Bacteria</taxon>
        <taxon>Candidatus Woeseibacteriota</taxon>
    </lineage>
</organism>
<evidence type="ECO:0000313" key="15">
    <source>
        <dbReference type="Proteomes" id="UP000176939"/>
    </source>
</evidence>
<feature type="binding site" evidence="11">
    <location>
        <position position="349"/>
    </location>
    <ligand>
        <name>Mg(2+)</name>
        <dbReference type="ChEBI" id="CHEBI:18420"/>
        <note>shared with alpha subunit</note>
    </ligand>
</feature>
<evidence type="ECO:0000256" key="2">
    <source>
        <dbReference type="ARBA" id="ARBA00011209"/>
    </source>
</evidence>
<comment type="similarity">
    <text evidence="1 11">Belongs to the phenylalanyl-tRNA synthetase beta subunit family. Type 1 subfamily.</text>
</comment>
<dbReference type="SUPFAM" id="SSF54991">
    <property type="entry name" value="Anticodon-binding domain of PheRS"/>
    <property type="match status" value="1"/>
</dbReference>
<dbReference type="InterPro" id="IPR005121">
    <property type="entry name" value="Fdx_antiC-bd"/>
</dbReference>
<dbReference type="InterPro" id="IPR045864">
    <property type="entry name" value="aa-tRNA-synth_II/BPL/LPL"/>
</dbReference>
<dbReference type="SMART" id="SM00874">
    <property type="entry name" value="B5"/>
    <property type="match status" value="1"/>
</dbReference>
<evidence type="ECO:0000256" key="7">
    <source>
        <dbReference type="ARBA" id="ARBA00022842"/>
    </source>
</evidence>
<name>A0A1F7X1R1_9BACT</name>
<evidence type="ECO:0000256" key="6">
    <source>
        <dbReference type="ARBA" id="ARBA00022840"/>
    </source>
</evidence>
<dbReference type="InterPro" id="IPR009061">
    <property type="entry name" value="DNA-bd_dom_put_sf"/>
</dbReference>
<dbReference type="AlphaFoldDB" id="A0A1F7X1R1"/>
<dbReference type="SUPFAM" id="SSF56037">
    <property type="entry name" value="PheT/TilS domain"/>
    <property type="match status" value="1"/>
</dbReference>
<dbReference type="Gene3D" id="3.50.40.10">
    <property type="entry name" value="Phenylalanyl-trna Synthetase, Chain B, domain 3"/>
    <property type="match status" value="1"/>
</dbReference>
<keyword evidence="3 11" id="KW-0436">Ligase</keyword>
<dbReference type="Proteomes" id="UP000176939">
    <property type="component" value="Unassembled WGS sequence"/>
</dbReference>
<dbReference type="InterPro" id="IPR045060">
    <property type="entry name" value="Phe-tRNA-ligase_IIc_bsu"/>
</dbReference>
<dbReference type="InterPro" id="IPR005146">
    <property type="entry name" value="B3/B4_tRNA-bd"/>
</dbReference>
<dbReference type="EC" id="6.1.1.20" evidence="11"/>
<comment type="subunit">
    <text evidence="2 11">Tetramer of two alpha and two beta subunits.</text>
</comment>
<dbReference type="Gene3D" id="3.30.70.380">
    <property type="entry name" value="Ferrodoxin-fold anticodon-binding domain"/>
    <property type="match status" value="1"/>
</dbReference>
<dbReference type="Pfam" id="PF03483">
    <property type="entry name" value="B3_4"/>
    <property type="match status" value="1"/>
</dbReference>
<feature type="domain" description="FDX-ACB" evidence="12">
    <location>
        <begin position="567"/>
        <end position="651"/>
    </location>
</feature>
<keyword evidence="8 11" id="KW-0648">Protein biosynthesis</keyword>
<dbReference type="Gene3D" id="3.30.56.10">
    <property type="match status" value="2"/>
</dbReference>
<accession>A0A1F7X1R1</accession>
<comment type="cofactor">
    <cofactor evidence="11">
        <name>Mg(2+)</name>
        <dbReference type="ChEBI" id="CHEBI:18420"/>
    </cofactor>
    <text evidence="11">Binds 2 magnesium ions per tetramer.</text>
</comment>
<protein>
    <recommendedName>
        <fullName evidence="11">Phenylalanine--tRNA ligase beta subunit</fullName>
        <ecNumber evidence="11">6.1.1.20</ecNumber>
    </recommendedName>
    <alternativeName>
        <fullName evidence="11">Phenylalanyl-tRNA synthetase beta subunit</fullName>
        <shortName evidence="11">PheRS</shortName>
    </alternativeName>
</protein>
<keyword evidence="9 11" id="KW-0030">Aminoacyl-tRNA synthetase</keyword>
<gene>
    <name evidence="11" type="primary">pheT</name>
    <name evidence="14" type="ORF">A2Z67_01335</name>
</gene>
<evidence type="ECO:0000256" key="4">
    <source>
        <dbReference type="ARBA" id="ARBA00022723"/>
    </source>
</evidence>
<dbReference type="InterPro" id="IPR005147">
    <property type="entry name" value="tRNA_synthase_B5-dom"/>
</dbReference>
<dbReference type="EMBL" id="MGFQ01000030">
    <property type="protein sequence ID" value="OGM09034.1"/>
    <property type="molecule type" value="Genomic_DNA"/>
</dbReference>
<dbReference type="SMART" id="SM00873">
    <property type="entry name" value="B3_4"/>
    <property type="match status" value="1"/>
</dbReference>
<dbReference type="SUPFAM" id="SSF46955">
    <property type="entry name" value="Putative DNA-binding domain"/>
    <property type="match status" value="2"/>
</dbReference>
<feature type="binding site" evidence="11">
    <location>
        <position position="355"/>
    </location>
    <ligand>
        <name>Mg(2+)</name>
        <dbReference type="ChEBI" id="CHEBI:18420"/>
        <note>shared with alpha subunit</note>
    </ligand>
</feature>
<keyword evidence="7 11" id="KW-0460">Magnesium</keyword>
<dbReference type="Pfam" id="PF03484">
    <property type="entry name" value="B5"/>
    <property type="match status" value="1"/>
</dbReference>
<evidence type="ECO:0000259" key="13">
    <source>
        <dbReference type="PROSITE" id="PS51483"/>
    </source>
</evidence>
<dbReference type="Gene3D" id="3.30.930.10">
    <property type="entry name" value="Bira Bifunctional Protein, Domain 2"/>
    <property type="match status" value="1"/>
</dbReference>
<keyword evidence="11" id="KW-0963">Cytoplasm</keyword>
<dbReference type="PROSITE" id="PS51483">
    <property type="entry name" value="B5"/>
    <property type="match status" value="1"/>
</dbReference>
<dbReference type="InterPro" id="IPR041616">
    <property type="entry name" value="PheRS_beta_core"/>
</dbReference>
<dbReference type="PROSITE" id="PS51447">
    <property type="entry name" value="FDX_ACB"/>
    <property type="match status" value="1"/>
</dbReference>
<feature type="binding site" evidence="11">
    <location>
        <position position="359"/>
    </location>
    <ligand>
        <name>Mg(2+)</name>
        <dbReference type="ChEBI" id="CHEBI:18420"/>
        <note>shared with alpha subunit</note>
    </ligand>
</feature>
<dbReference type="GO" id="GO:0006432">
    <property type="term" value="P:phenylalanyl-tRNA aminoacylation"/>
    <property type="evidence" value="ECO:0007669"/>
    <property type="project" value="UniProtKB-UniRule"/>
</dbReference>
<evidence type="ECO:0000259" key="12">
    <source>
        <dbReference type="PROSITE" id="PS51447"/>
    </source>
</evidence>
<dbReference type="NCBIfam" id="TIGR00472">
    <property type="entry name" value="pheT_bact"/>
    <property type="match status" value="1"/>
</dbReference>
<evidence type="ECO:0000256" key="9">
    <source>
        <dbReference type="ARBA" id="ARBA00023146"/>
    </source>
</evidence>
<keyword evidence="4 11" id="KW-0479">Metal-binding</keyword>
<dbReference type="GO" id="GO:0009328">
    <property type="term" value="C:phenylalanine-tRNA ligase complex"/>
    <property type="evidence" value="ECO:0007669"/>
    <property type="project" value="TreeGrafter"/>
</dbReference>
<dbReference type="GO" id="GO:0003723">
    <property type="term" value="F:RNA binding"/>
    <property type="evidence" value="ECO:0007669"/>
    <property type="project" value="InterPro"/>
</dbReference>
<evidence type="ECO:0000256" key="8">
    <source>
        <dbReference type="ARBA" id="ARBA00022917"/>
    </source>
</evidence>
<dbReference type="Pfam" id="PF17759">
    <property type="entry name" value="tRNA_synthFbeta"/>
    <property type="match status" value="1"/>
</dbReference>
<proteinExistence type="inferred from homology"/>